<dbReference type="STRING" id="1171373.PACID_04420"/>
<dbReference type="eggNOG" id="COG1403">
    <property type="taxonomic scope" value="Bacteria"/>
</dbReference>
<name>K7RK56_ACIA4</name>
<evidence type="ECO:0000313" key="3">
    <source>
        <dbReference type="Proteomes" id="UP000000214"/>
    </source>
</evidence>
<evidence type="ECO:0000256" key="1">
    <source>
        <dbReference type="SAM" id="MobiDB-lite"/>
    </source>
</evidence>
<protein>
    <submittedName>
        <fullName evidence="2">Uncharacterized protein</fullName>
    </submittedName>
</protein>
<organism evidence="2 3">
    <name type="scientific">Acidipropionibacterium acidipropionici (strain ATCC 4875 / DSM 20272 / JCM 6432 / NBRC 12425 / NCIMB 8070 / 4)</name>
    <name type="common">Propionibacterium acidipropionici</name>
    <dbReference type="NCBI Taxonomy" id="1171373"/>
    <lineage>
        <taxon>Bacteria</taxon>
        <taxon>Bacillati</taxon>
        <taxon>Actinomycetota</taxon>
        <taxon>Actinomycetes</taxon>
        <taxon>Propionibacteriales</taxon>
        <taxon>Propionibacteriaceae</taxon>
        <taxon>Acidipropionibacterium</taxon>
    </lineage>
</organism>
<feature type="region of interest" description="Disordered" evidence="1">
    <location>
        <begin position="174"/>
        <end position="195"/>
    </location>
</feature>
<dbReference type="Proteomes" id="UP000000214">
    <property type="component" value="Chromosome"/>
</dbReference>
<sequence length="217" mass="23405">MHQASQITADPDVRDAALAGTVSPGKAAAIGRVLRDLPRAEMTPEQNRAAADTLIGQAAGGATTRQIAGSTDKVLEQVAPNLAPTAEGRAAEAERQRRQAIRERHLTFTDTGTGSVRILGQVPQMEGDLLRSVVGACVERGRGDERRELEALKNQRATGDLSAGEYLAARTALQKREHRTTAQRQADSDDEHRGSLLTLDARRKLLKARSAKMPWST</sequence>
<feature type="region of interest" description="Disordered" evidence="1">
    <location>
        <begin position="1"/>
        <end position="22"/>
    </location>
</feature>
<dbReference type="HOGENOM" id="CLU_1271353_0_0_11"/>
<dbReference type="AlphaFoldDB" id="K7RK56"/>
<evidence type="ECO:0000313" key="2">
    <source>
        <dbReference type="EMBL" id="AFV88284.1"/>
    </source>
</evidence>
<dbReference type="PATRIC" id="fig|1171373.8.peg.447"/>
<dbReference type="KEGG" id="pbo:PACID_04420"/>
<reference evidence="2 3" key="1">
    <citation type="journal article" date="2012" name="BMC Genomics">
        <title>The genome sequence of Propionibacterium acidipropionici provides insights into its biotechnological and industrial potential.</title>
        <authorList>
            <person name="Parizzi L.P."/>
            <person name="Grassi M.C."/>
            <person name="Llerena L.A."/>
            <person name="Carazzolle M.F."/>
            <person name="Queiroz V.L."/>
            <person name="Lunardi I."/>
            <person name="Zeidler A.F."/>
            <person name="Teixeira P.J."/>
            <person name="Mieczkowski P."/>
            <person name="Rincones J."/>
            <person name="Pereira G.A."/>
        </authorList>
    </citation>
    <scope>NUCLEOTIDE SEQUENCE [LARGE SCALE GENOMIC DNA]</scope>
    <source>
        <strain evidence="3">ATCC 4875 / DSM 20272 / JCM 6432 / NBRC 12425 / NCIMB 8070</strain>
    </source>
</reference>
<gene>
    <name evidence="2" type="ordered locus">PACID_04420</name>
</gene>
<proteinExistence type="predicted"/>
<dbReference type="EMBL" id="CP003493">
    <property type="protein sequence ID" value="AFV88284.1"/>
    <property type="molecule type" value="Genomic_DNA"/>
</dbReference>
<accession>K7RK56</accession>